<dbReference type="InterPro" id="IPR013187">
    <property type="entry name" value="F-box-assoc_dom_typ3"/>
</dbReference>
<gene>
    <name evidence="3" type="primary">LOC104709659</name>
</gene>
<keyword evidence="2" id="KW-1185">Reference proteome</keyword>
<evidence type="ECO:0000259" key="1">
    <source>
        <dbReference type="Pfam" id="PF08268"/>
    </source>
</evidence>
<dbReference type="Proteomes" id="UP000694864">
    <property type="component" value="Chromosome 8"/>
</dbReference>
<proteinExistence type="predicted"/>
<evidence type="ECO:0000313" key="3">
    <source>
        <dbReference type="RefSeq" id="XP_010424534.1"/>
    </source>
</evidence>
<dbReference type="RefSeq" id="XP_010424534.1">
    <property type="nucleotide sequence ID" value="XM_010426232.1"/>
</dbReference>
<dbReference type="InterPro" id="IPR017451">
    <property type="entry name" value="F-box-assoc_interact_dom"/>
</dbReference>
<dbReference type="NCBIfam" id="TIGR01640">
    <property type="entry name" value="F_box_assoc_1"/>
    <property type="match status" value="1"/>
</dbReference>
<dbReference type="Pfam" id="PF08268">
    <property type="entry name" value="FBA_3"/>
    <property type="match status" value="1"/>
</dbReference>
<feature type="domain" description="F-box associated beta-propeller type 3" evidence="1">
    <location>
        <begin position="7"/>
        <end position="148"/>
    </location>
</feature>
<dbReference type="PANTHER" id="PTHR31111:SF125">
    <property type="entry name" value="F-BOX PROTEIN CPR30-LIKE"/>
    <property type="match status" value="1"/>
</dbReference>
<sequence length="154" mass="17956">MGDDLSQLSLMRFDLGSEKLDLFTSVSGDFPTAFLYFSTLISYKGKVALATNTRMDLEVWVLDQQAKTLGWLKESFSINIGKKWKQYDLGIIRGTTHRDELILAPRFYYNEFYVYLYNPYTNMLRGPKLNYTETKHPETKAMVFSDYVESVRLL</sequence>
<protein>
    <submittedName>
        <fullName evidence="3">F-box protein At4g11590-like</fullName>
    </submittedName>
</protein>
<accession>A0ABM0TD42</accession>
<organism evidence="2 3">
    <name type="scientific">Camelina sativa</name>
    <name type="common">False flax</name>
    <name type="synonym">Myagrum sativum</name>
    <dbReference type="NCBI Taxonomy" id="90675"/>
    <lineage>
        <taxon>Eukaryota</taxon>
        <taxon>Viridiplantae</taxon>
        <taxon>Streptophyta</taxon>
        <taxon>Embryophyta</taxon>
        <taxon>Tracheophyta</taxon>
        <taxon>Spermatophyta</taxon>
        <taxon>Magnoliopsida</taxon>
        <taxon>eudicotyledons</taxon>
        <taxon>Gunneridae</taxon>
        <taxon>Pentapetalae</taxon>
        <taxon>rosids</taxon>
        <taxon>malvids</taxon>
        <taxon>Brassicales</taxon>
        <taxon>Brassicaceae</taxon>
        <taxon>Camelineae</taxon>
        <taxon>Camelina</taxon>
    </lineage>
</organism>
<dbReference type="GeneID" id="104709659"/>
<evidence type="ECO:0000313" key="2">
    <source>
        <dbReference type="Proteomes" id="UP000694864"/>
    </source>
</evidence>
<name>A0ABM0TD42_CAMSA</name>
<reference evidence="3" key="2">
    <citation type="submission" date="2025-08" db="UniProtKB">
        <authorList>
            <consortium name="RefSeq"/>
        </authorList>
    </citation>
    <scope>IDENTIFICATION</scope>
    <source>
        <tissue evidence="3">Leaf</tissue>
    </source>
</reference>
<reference evidence="2" key="1">
    <citation type="journal article" date="2014" name="Nat. Commun.">
        <title>The emerging biofuel crop Camelina sativa retains a highly undifferentiated hexaploid genome structure.</title>
        <authorList>
            <person name="Kagale S."/>
            <person name="Koh C."/>
            <person name="Nixon J."/>
            <person name="Bollina V."/>
            <person name="Clarke W.E."/>
            <person name="Tuteja R."/>
            <person name="Spillane C."/>
            <person name="Robinson S.J."/>
            <person name="Links M.G."/>
            <person name="Clarke C."/>
            <person name="Higgins E.E."/>
            <person name="Huebert T."/>
            <person name="Sharpe A.G."/>
            <person name="Parkin I.A."/>
        </authorList>
    </citation>
    <scope>NUCLEOTIDE SEQUENCE [LARGE SCALE GENOMIC DNA]</scope>
    <source>
        <strain evidence="2">cv. DH55</strain>
    </source>
</reference>
<dbReference type="PANTHER" id="PTHR31111">
    <property type="entry name" value="BNAA05G37150D PROTEIN-RELATED"/>
    <property type="match status" value="1"/>
</dbReference>